<keyword evidence="1" id="KW-0732">Signal</keyword>
<dbReference type="NCBIfam" id="NF045977">
    <property type="entry name" value="MAG0770_fam_LP"/>
    <property type="match status" value="1"/>
</dbReference>
<feature type="signal peptide" evidence="1">
    <location>
        <begin position="1"/>
        <end position="27"/>
    </location>
</feature>
<evidence type="ECO:0000313" key="2">
    <source>
        <dbReference type="EMBL" id="OAB48797.1"/>
    </source>
</evidence>
<reference evidence="2 3" key="1">
    <citation type="submission" date="2016-03" db="EMBL/GenBank/DDBJ databases">
        <title>Genome sequence of Mycoplasma gallinarum strain Mgn_IPT.</title>
        <authorList>
            <person name="Yacoub E."/>
            <person name="Sirand-Pugnet P."/>
            <person name="Barre A."/>
            <person name="Maurier F."/>
            <person name="Blanchard A."/>
            <person name="Ben Abdelmoumen B.M."/>
        </authorList>
    </citation>
    <scope>NUCLEOTIDE SEQUENCE [LARGE SCALE GENOMIC DNA]</scope>
    <source>
        <strain evidence="2 3">Mgn_IPT</strain>
    </source>
</reference>
<evidence type="ECO:0000313" key="3">
    <source>
        <dbReference type="Proteomes" id="UP000076983"/>
    </source>
</evidence>
<gene>
    <name evidence="2" type="ORF">MGALLINA_04520</name>
</gene>
<proteinExistence type="predicted"/>
<dbReference type="STRING" id="29557.MGALLINA_04520"/>
<keyword evidence="3" id="KW-1185">Reference proteome</keyword>
<evidence type="ECO:0000256" key="1">
    <source>
        <dbReference type="SAM" id="SignalP"/>
    </source>
</evidence>
<dbReference type="Proteomes" id="UP000076983">
    <property type="component" value="Unassembled WGS sequence"/>
</dbReference>
<dbReference type="PATRIC" id="fig|29557.3.peg.444"/>
<organism evidence="2 3">
    <name type="scientific">Mycoplasmopsis gallinarum</name>
    <dbReference type="NCBI Taxonomy" id="29557"/>
    <lineage>
        <taxon>Bacteria</taxon>
        <taxon>Bacillati</taxon>
        <taxon>Mycoplasmatota</taxon>
        <taxon>Mycoplasmoidales</taxon>
        <taxon>Metamycoplasmataceae</taxon>
        <taxon>Mycoplasmopsis</taxon>
    </lineage>
</organism>
<dbReference type="RefSeq" id="WP_063626227.1">
    <property type="nucleotide sequence ID" value="NZ_LVLH01000039.1"/>
</dbReference>
<protein>
    <recommendedName>
        <fullName evidence="4">Lipoprotein</fullName>
    </recommendedName>
</protein>
<accession>A0A168RB10</accession>
<sequence length="405" mass="48208">MHRNKKKIRIIPKLWLFKIATPCVALFAISCQSSFDKLDNLLNIEFNKELRENESSYQTNFQNLLTFFTGNQNLSEINDYGNEKNYLDYYYRWYVKIKNITNLWYENLGLNSKLQNWLQNTEEVKNIGYFANNEFINLNQDYEWLISSLTYDTTSNNQNKISNQVQNLFRLNNEINTLFNDFASRLKNQSPFNEYKNIFLPEGDFPSDWPFFKSQGAEASDVQNYFFDKLIEIAENLEIEYDTKIFDKEKINFDYSKLGSTGSSDGSYGHSHAVINIWREWKNNVYLYKSSDSEYQAELRKNNKYLQMQNFVNQYFAQNQNNYNLVLVNNQNEIIFELNQFMTNLKETLLNNRLPEIEINPINKNVILDFKQPMDKFEENVLYFANAMLKRAKSITLLIKNYRSS</sequence>
<name>A0A168RB10_9BACT</name>
<evidence type="ECO:0008006" key="4">
    <source>
        <dbReference type="Google" id="ProtNLM"/>
    </source>
</evidence>
<dbReference type="EMBL" id="LVLH01000039">
    <property type="protein sequence ID" value="OAB48797.1"/>
    <property type="molecule type" value="Genomic_DNA"/>
</dbReference>
<feature type="chain" id="PRO_5007900050" description="Lipoprotein" evidence="1">
    <location>
        <begin position="28"/>
        <end position="405"/>
    </location>
</feature>
<dbReference type="PROSITE" id="PS51257">
    <property type="entry name" value="PROKAR_LIPOPROTEIN"/>
    <property type="match status" value="1"/>
</dbReference>
<comment type="caution">
    <text evidence="2">The sequence shown here is derived from an EMBL/GenBank/DDBJ whole genome shotgun (WGS) entry which is preliminary data.</text>
</comment>
<dbReference type="OrthoDB" id="398812at2"/>
<dbReference type="AlphaFoldDB" id="A0A168RB10"/>